<gene>
    <name evidence="2" type="ORF">C5O19_21425</name>
</gene>
<keyword evidence="1" id="KW-1133">Transmembrane helix</keyword>
<name>A0A2S7IHJ6_9BACT</name>
<comment type="caution">
    <text evidence="2">The sequence shown here is derived from an EMBL/GenBank/DDBJ whole genome shotgun (WGS) entry which is preliminary data.</text>
</comment>
<dbReference type="InterPro" id="IPR023991">
    <property type="entry name" value="Bacteriocin_IIb_lactobn/cerein"/>
</dbReference>
<dbReference type="RefSeq" id="WP_104715422.1">
    <property type="nucleotide sequence ID" value="NZ_PTRA01000005.1"/>
</dbReference>
<keyword evidence="1" id="KW-0812">Transmembrane</keyword>
<dbReference type="AlphaFoldDB" id="A0A2S7IHJ6"/>
<proteinExistence type="predicted"/>
<evidence type="ECO:0000256" key="1">
    <source>
        <dbReference type="SAM" id="Phobius"/>
    </source>
</evidence>
<sequence>MNTLPNVTELNSQELAELNGGIIPIFLAGVALGAGAMYVYDHYIK</sequence>
<dbReference type="EMBL" id="PTRA01000005">
    <property type="protein sequence ID" value="PQA55105.1"/>
    <property type="molecule type" value="Genomic_DNA"/>
</dbReference>
<accession>A0A2S7IHJ6</accession>
<evidence type="ECO:0000313" key="2">
    <source>
        <dbReference type="EMBL" id="PQA55105.1"/>
    </source>
</evidence>
<feature type="transmembrane region" description="Helical" evidence="1">
    <location>
        <begin position="20"/>
        <end position="40"/>
    </location>
</feature>
<keyword evidence="1" id="KW-0472">Membrane</keyword>
<evidence type="ECO:0000313" key="3">
    <source>
        <dbReference type="Proteomes" id="UP000239590"/>
    </source>
</evidence>
<protein>
    <recommendedName>
        <fullName evidence="4">Class IIb bacteriocin, lactobin A/cerein 7B family</fullName>
    </recommendedName>
</protein>
<reference evidence="3" key="1">
    <citation type="submission" date="2018-02" db="EMBL/GenBank/DDBJ databases">
        <title>Genome sequencing of Solimonas sp. HR-BB.</title>
        <authorList>
            <person name="Lee Y."/>
            <person name="Jeon C.O."/>
        </authorList>
    </citation>
    <scope>NUCLEOTIDE SEQUENCE [LARGE SCALE GENOMIC DNA]</scope>
    <source>
        <strain evidence="3">HR-U</strain>
    </source>
</reference>
<dbReference type="Proteomes" id="UP000239590">
    <property type="component" value="Unassembled WGS sequence"/>
</dbReference>
<organism evidence="2 3">
    <name type="scientific">Siphonobacter curvatus</name>
    <dbReference type="NCBI Taxonomy" id="2094562"/>
    <lineage>
        <taxon>Bacteria</taxon>
        <taxon>Pseudomonadati</taxon>
        <taxon>Bacteroidota</taxon>
        <taxon>Cytophagia</taxon>
        <taxon>Cytophagales</taxon>
        <taxon>Cytophagaceae</taxon>
        <taxon>Siphonobacter</taxon>
    </lineage>
</organism>
<dbReference type="NCBIfam" id="TIGR03949">
    <property type="entry name" value="bact_IIb_cerein"/>
    <property type="match status" value="1"/>
</dbReference>
<keyword evidence="3" id="KW-1185">Reference proteome</keyword>
<evidence type="ECO:0008006" key="4">
    <source>
        <dbReference type="Google" id="ProtNLM"/>
    </source>
</evidence>
<dbReference type="OrthoDB" id="9866378at2"/>